<dbReference type="EMBL" id="JPEN01000012">
    <property type="protein sequence ID" value="KGM38114.1"/>
    <property type="molecule type" value="Genomic_DNA"/>
</dbReference>
<evidence type="ECO:0000256" key="11">
    <source>
        <dbReference type="ARBA" id="ARBA00038053"/>
    </source>
</evidence>
<feature type="transmembrane region" description="Helical" evidence="17">
    <location>
        <begin position="77"/>
        <end position="95"/>
    </location>
</feature>
<sequence length="404" mass="44729">MKIDKRHLLNYSILIPYMILSVIGLIIVYSTTSPSLIQAGASGFSMAINQGLFWIASLVAITILYRMKMSFLKNGSFITLIIFVEIILLLLSRFVTKTVNGAHGWLIIGQFSVQPAEYLKIILIWFLAYRFSKKQKEIEIYDYQALTLNQWLPKAFNDWRIIVALLIGIVAMMPDLGNATILFLTVIIMVAVSGIGYRWFSTMLGVILGSSGLVLASIWLIGVERVAKMPLFGYVAKRFSAFFNPFNDLSGSGHQLANSYYAMSNGGWFGLGLGNSIEKRGYLPEAHTDFVFSIVIEELGFFGASLILALLFFLILRIILVGIRAKDPFNSMMALGIGGMFLTQTFINIGGISGLIPSTGVTFPFLSQGGNSLLVLSVAIAFVLNIDANERREDIYQQMQTAGR</sequence>
<dbReference type="PATRIC" id="fig|176090.4.peg.57"/>
<feature type="transmembrane region" description="Helical" evidence="17">
    <location>
        <begin position="44"/>
        <end position="65"/>
    </location>
</feature>
<dbReference type="RefSeq" id="WP_037614437.1">
    <property type="nucleotide sequence ID" value="NZ_JASKOR010000013.1"/>
</dbReference>
<feature type="transmembrane region" description="Helical" evidence="17">
    <location>
        <begin position="107"/>
        <end position="128"/>
    </location>
</feature>
<dbReference type="STRING" id="176090.SSIN_0057"/>
<keyword evidence="8 17" id="KW-0472">Membrane</keyword>
<evidence type="ECO:0000256" key="12">
    <source>
        <dbReference type="ARBA" id="ARBA00041185"/>
    </source>
</evidence>
<feature type="transmembrane region" description="Helical" evidence="17">
    <location>
        <begin position="204"/>
        <end position="222"/>
    </location>
</feature>
<keyword evidence="19" id="KW-1185">Reference proteome</keyword>
<feature type="transmembrane region" description="Helical" evidence="17">
    <location>
        <begin position="12"/>
        <end position="32"/>
    </location>
</feature>
<dbReference type="Pfam" id="PF01098">
    <property type="entry name" value="FTSW_RODA_SPOVE"/>
    <property type="match status" value="1"/>
</dbReference>
<evidence type="ECO:0000256" key="16">
    <source>
        <dbReference type="ARBA" id="ARBA00049966"/>
    </source>
</evidence>
<organism evidence="18 19">
    <name type="scientific">Streptococcus sinensis</name>
    <dbReference type="NCBI Taxonomy" id="176090"/>
    <lineage>
        <taxon>Bacteria</taxon>
        <taxon>Bacillati</taxon>
        <taxon>Bacillota</taxon>
        <taxon>Bacilli</taxon>
        <taxon>Lactobacillales</taxon>
        <taxon>Streptococcaceae</taxon>
        <taxon>Streptococcus</taxon>
    </lineage>
</organism>
<dbReference type="AlphaFoldDB" id="A0A0A0DIY9"/>
<evidence type="ECO:0000256" key="10">
    <source>
        <dbReference type="ARBA" id="ARBA00033270"/>
    </source>
</evidence>
<comment type="subcellular location">
    <subcellularLocation>
        <location evidence="1">Membrane</location>
        <topology evidence="1">Multi-pass membrane protein</topology>
    </subcellularLocation>
</comment>
<evidence type="ECO:0000256" key="6">
    <source>
        <dbReference type="ARBA" id="ARBA00022984"/>
    </source>
</evidence>
<protein>
    <recommendedName>
        <fullName evidence="12">Probable peptidoglycan glycosyltransferase FtsW</fullName>
        <ecNumber evidence="14">2.4.99.28</ecNumber>
    </recommendedName>
    <alternativeName>
        <fullName evidence="13">Cell division protein FtsW</fullName>
    </alternativeName>
    <alternativeName>
        <fullName evidence="10">Cell wall polymerase</fullName>
    </alternativeName>
    <alternativeName>
        <fullName evidence="9">Peptidoglycan polymerase</fullName>
    </alternativeName>
</protein>
<evidence type="ECO:0000256" key="13">
    <source>
        <dbReference type="ARBA" id="ARBA00041418"/>
    </source>
</evidence>
<comment type="similarity">
    <text evidence="11">Belongs to the SEDS family. FtsW subfamily.</text>
</comment>
<feature type="transmembrane region" description="Helical" evidence="17">
    <location>
        <begin position="368"/>
        <end position="386"/>
    </location>
</feature>
<dbReference type="Proteomes" id="UP000030019">
    <property type="component" value="Unassembled WGS sequence"/>
</dbReference>
<feature type="transmembrane region" description="Helical" evidence="17">
    <location>
        <begin position="156"/>
        <end position="173"/>
    </location>
</feature>
<keyword evidence="5" id="KW-0133">Cell shape</keyword>
<evidence type="ECO:0000256" key="5">
    <source>
        <dbReference type="ARBA" id="ARBA00022960"/>
    </source>
</evidence>
<comment type="caution">
    <text evidence="18">The sequence shown here is derived from an EMBL/GenBank/DDBJ whole genome shotgun (WGS) entry which is preliminary data.</text>
</comment>
<keyword evidence="18" id="KW-0132">Cell division</keyword>
<dbReference type="PANTHER" id="PTHR30474:SF2">
    <property type="entry name" value="PEPTIDOGLYCAN GLYCOSYLTRANSFERASE FTSW-RELATED"/>
    <property type="match status" value="1"/>
</dbReference>
<gene>
    <name evidence="18" type="ORF">SSIN_0057</name>
</gene>
<evidence type="ECO:0000256" key="7">
    <source>
        <dbReference type="ARBA" id="ARBA00022989"/>
    </source>
</evidence>
<evidence type="ECO:0000256" key="1">
    <source>
        <dbReference type="ARBA" id="ARBA00004141"/>
    </source>
</evidence>
<accession>A0A0A0DIY9</accession>
<name>A0A0A0DIY9_9STRE</name>
<dbReference type="InterPro" id="IPR001182">
    <property type="entry name" value="FtsW/RodA"/>
</dbReference>
<dbReference type="GO" id="GO:0032153">
    <property type="term" value="C:cell division site"/>
    <property type="evidence" value="ECO:0007669"/>
    <property type="project" value="TreeGrafter"/>
</dbReference>
<dbReference type="EC" id="2.4.99.28" evidence="14"/>
<dbReference type="GO" id="GO:0051301">
    <property type="term" value="P:cell division"/>
    <property type="evidence" value="ECO:0007669"/>
    <property type="project" value="UniProtKB-KW"/>
</dbReference>
<keyword evidence="6" id="KW-0573">Peptidoglycan synthesis</keyword>
<dbReference type="GO" id="GO:0005886">
    <property type="term" value="C:plasma membrane"/>
    <property type="evidence" value="ECO:0007669"/>
    <property type="project" value="TreeGrafter"/>
</dbReference>
<keyword evidence="2" id="KW-0328">Glycosyltransferase</keyword>
<dbReference type="GO" id="GO:0008360">
    <property type="term" value="P:regulation of cell shape"/>
    <property type="evidence" value="ECO:0007669"/>
    <property type="project" value="UniProtKB-KW"/>
</dbReference>
<evidence type="ECO:0000256" key="2">
    <source>
        <dbReference type="ARBA" id="ARBA00022676"/>
    </source>
</evidence>
<evidence type="ECO:0000256" key="17">
    <source>
        <dbReference type="SAM" id="Phobius"/>
    </source>
</evidence>
<feature type="transmembrane region" description="Helical" evidence="17">
    <location>
        <begin position="332"/>
        <end position="356"/>
    </location>
</feature>
<feature type="transmembrane region" description="Helical" evidence="17">
    <location>
        <begin position="299"/>
        <end position="320"/>
    </location>
</feature>
<evidence type="ECO:0000256" key="14">
    <source>
        <dbReference type="ARBA" id="ARBA00044770"/>
    </source>
</evidence>
<evidence type="ECO:0000256" key="15">
    <source>
        <dbReference type="ARBA" id="ARBA00049902"/>
    </source>
</evidence>
<feature type="transmembrane region" description="Helical" evidence="17">
    <location>
        <begin position="179"/>
        <end position="197"/>
    </location>
</feature>
<keyword evidence="18" id="KW-0131">Cell cycle</keyword>
<evidence type="ECO:0000256" key="4">
    <source>
        <dbReference type="ARBA" id="ARBA00022692"/>
    </source>
</evidence>
<evidence type="ECO:0000256" key="3">
    <source>
        <dbReference type="ARBA" id="ARBA00022679"/>
    </source>
</evidence>
<reference evidence="18 19" key="1">
    <citation type="submission" date="2014-06" db="EMBL/GenBank/DDBJ databases">
        <authorList>
            <person name="Teng J.L."/>
            <person name="Huang Y."/>
            <person name="Tse H."/>
            <person name="Lau S.K."/>
            <person name="Woo P.C."/>
        </authorList>
    </citation>
    <scope>NUCLEOTIDE SEQUENCE [LARGE SCALE GENOMIC DNA]</scope>
    <source>
        <strain evidence="18 19">HKU4</strain>
    </source>
</reference>
<dbReference type="GO" id="GO:0009252">
    <property type="term" value="P:peptidoglycan biosynthetic process"/>
    <property type="evidence" value="ECO:0007669"/>
    <property type="project" value="UniProtKB-KW"/>
</dbReference>
<keyword evidence="4 17" id="KW-0812">Transmembrane</keyword>
<comment type="function">
    <text evidence="16">Peptidoglycan polymerase that is essential for cell division.</text>
</comment>
<comment type="catalytic activity">
    <reaction evidence="15">
        <text>[GlcNAc-(1-&gt;4)-Mur2Ac(oyl-L-Ala-gamma-D-Glu-L-Lys-D-Ala-D-Ala)](n)-di-trans,octa-cis-undecaprenyl diphosphate + beta-D-GlcNAc-(1-&gt;4)-Mur2Ac(oyl-L-Ala-gamma-D-Glu-L-Lys-D-Ala-D-Ala)-di-trans,octa-cis-undecaprenyl diphosphate = [GlcNAc-(1-&gt;4)-Mur2Ac(oyl-L-Ala-gamma-D-Glu-L-Lys-D-Ala-D-Ala)](n+1)-di-trans,octa-cis-undecaprenyl diphosphate + di-trans,octa-cis-undecaprenyl diphosphate + H(+)</text>
        <dbReference type="Rhea" id="RHEA:23708"/>
        <dbReference type="Rhea" id="RHEA-COMP:9602"/>
        <dbReference type="Rhea" id="RHEA-COMP:9603"/>
        <dbReference type="ChEBI" id="CHEBI:15378"/>
        <dbReference type="ChEBI" id="CHEBI:58405"/>
        <dbReference type="ChEBI" id="CHEBI:60033"/>
        <dbReference type="ChEBI" id="CHEBI:78435"/>
        <dbReference type="EC" id="2.4.99.28"/>
    </reaction>
</comment>
<proteinExistence type="inferred from homology"/>
<keyword evidence="3" id="KW-0808">Transferase</keyword>
<dbReference type="PANTHER" id="PTHR30474">
    <property type="entry name" value="CELL CYCLE PROTEIN"/>
    <property type="match status" value="1"/>
</dbReference>
<evidence type="ECO:0000256" key="9">
    <source>
        <dbReference type="ARBA" id="ARBA00032370"/>
    </source>
</evidence>
<dbReference type="GO" id="GO:0008955">
    <property type="term" value="F:peptidoglycan glycosyltransferase activity"/>
    <property type="evidence" value="ECO:0007669"/>
    <property type="project" value="UniProtKB-EC"/>
</dbReference>
<evidence type="ECO:0000256" key="8">
    <source>
        <dbReference type="ARBA" id="ARBA00023136"/>
    </source>
</evidence>
<dbReference type="GO" id="GO:0015648">
    <property type="term" value="F:lipid-linked peptidoglycan transporter activity"/>
    <property type="evidence" value="ECO:0007669"/>
    <property type="project" value="TreeGrafter"/>
</dbReference>
<evidence type="ECO:0000313" key="19">
    <source>
        <dbReference type="Proteomes" id="UP000030019"/>
    </source>
</evidence>
<evidence type="ECO:0000313" key="18">
    <source>
        <dbReference type="EMBL" id="KGM38114.1"/>
    </source>
</evidence>
<keyword evidence="7 17" id="KW-1133">Transmembrane helix</keyword>
<dbReference type="eggNOG" id="COG0772">
    <property type="taxonomic scope" value="Bacteria"/>
</dbReference>